<protein>
    <recommendedName>
        <fullName evidence="3">Ubiquitin-activating enzyme E1 FCCH domain-containing protein</fullName>
    </recommendedName>
</protein>
<proteinExistence type="predicted"/>
<evidence type="ECO:0000313" key="2">
    <source>
        <dbReference type="Proteomes" id="UP000657372"/>
    </source>
</evidence>
<dbReference type="Proteomes" id="UP000657372">
    <property type="component" value="Unassembled WGS sequence"/>
</dbReference>
<comment type="caution">
    <text evidence="1">The sequence shown here is derived from an EMBL/GenBank/DDBJ whole genome shotgun (WGS) entry which is preliminary data.</text>
</comment>
<dbReference type="EMBL" id="JADOEL010000005">
    <property type="protein sequence ID" value="MBF8177807.1"/>
    <property type="molecule type" value="Genomic_DNA"/>
</dbReference>
<organism evidence="1 2">
    <name type="scientific">Herminiimonas contaminans</name>
    <dbReference type="NCBI Taxonomy" id="1111140"/>
    <lineage>
        <taxon>Bacteria</taxon>
        <taxon>Pseudomonadati</taxon>
        <taxon>Pseudomonadota</taxon>
        <taxon>Betaproteobacteria</taxon>
        <taxon>Burkholderiales</taxon>
        <taxon>Oxalobacteraceae</taxon>
        <taxon>Herminiimonas</taxon>
    </lineage>
</organism>
<evidence type="ECO:0008006" key="3">
    <source>
        <dbReference type="Google" id="ProtNLM"/>
    </source>
</evidence>
<keyword evidence="2" id="KW-1185">Reference proteome</keyword>
<accession>A0ABS0ESH3</accession>
<name>A0ABS0ESH3_9BURK</name>
<sequence>MTSIIQPSLTGGELAPSLYGRVDLARYGISLKTCRNFIVQQYGGVTNRAGYRFVGEVEDSDFYTRLVPFEFSTQQTYILSFGHLTLQFIKDGGFIESEPGTIYTVATPYESNDLRELSDLALLNWTQSADVLTVVHQEFQPRQISRTGHTAWTVTGFKNTNGPFRDVNVDLAKTVYSSAATGNVTLTATTALFNADLVGTDFYIEQKDYGTPWEAGKSVGANDIRRSDGKYYLAVAAGTTASLRPTHDADDWSDGGVVWRFLHPGFGVARITGFTDAQHVTATVVSRIPDGAVGAAGATYKWAFSAWGGDQGFPGAVAYFQNRQVFAGTPAQPQRNWLSRIGNYPDFGTSQPLVDDDSITFPIPGRQVNAVRHLLPLDKLAILTSGSEWIVTTGQSDVIAPATVAVKPQSYRGASWIPPLIVGNTAIYVQEKGKTIREMAFDFASDSYGGQDLTQLASHLFAKHTITEWCFQQVPHQVVWCVRSDGVLLGMTYLKEQQVVGWHRHDTDGKFESIACISEGGEDVVYAVIKRTINGVQKRYIERANTRMFNSPLDYFFVDSGLTYDGRNAQNTTMTITGGTTWKYSDDIFVVSASVDSFTADSIDTEIHFPVGTQIIRLKVIEFTDAKHVKAQANRDIPESLRDLATVTWGLARKQFSGLSHLEGKTCSVLADGNVHPQLTVSGGSVELQYAGVVVHVGLPIEAEVETLSLSVPSQETLLDKKKLINAVRMVVEDTRGLMYGEDADSLWEFMQREEENYDEPVKSATGMYEGLMSTSWSKEGTVLIRQNDPLPATILAIIPDVTVGGV</sequence>
<reference evidence="1 2" key="1">
    <citation type="submission" date="2020-11" db="EMBL/GenBank/DDBJ databases">
        <title>WGS of Herminiimonas contaminans strain Marseille-Q4544 isolated from planarians Schmidtea mediterranea.</title>
        <authorList>
            <person name="Kangale L."/>
        </authorList>
    </citation>
    <scope>NUCLEOTIDE SEQUENCE [LARGE SCALE GENOMIC DNA]</scope>
    <source>
        <strain evidence="1 2">Marseille-Q4544</strain>
    </source>
</reference>
<evidence type="ECO:0000313" key="1">
    <source>
        <dbReference type="EMBL" id="MBF8177807.1"/>
    </source>
</evidence>
<gene>
    <name evidence="1" type="ORF">IXC47_08955</name>
</gene>
<dbReference type="RefSeq" id="WP_195875358.1">
    <property type="nucleotide sequence ID" value="NZ_JADOEL010000005.1"/>
</dbReference>